<dbReference type="InterPro" id="IPR016181">
    <property type="entry name" value="Acyl_CoA_acyltransferase"/>
</dbReference>
<proteinExistence type="predicted"/>
<evidence type="ECO:0000256" key="1">
    <source>
        <dbReference type="ARBA" id="ARBA00022679"/>
    </source>
</evidence>
<name>A0ABT6H4M7_9BACI</name>
<keyword evidence="2" id="KW-0012">Acyltransferase</keyword>
<keyword evidence="5" id="KW-1185">Reference proteome</keyword>
<dbReference type="Proteomes" id="UP001218246">
    <property type="component" value="Unassembled WGS sequence"/>
</dbReference>
<organism evidence="4 5">
    <name type="scientific">Ectobacillus antri</name>
    <dbReference type="NCBI Taxonomy" id="2486280"/>
    <lineage>
        <taxon>Bacteria</taxon>
        <taxon>Bacillati</taxon>
        <taxon>Bacillota</taxon>
        <taxon>Bacilli</taxon>
        <taxon>Bacillales</taxon>
        <taxon>Bacillaceae</taxon>
        <taxon>Ectobacillus</taxon>
    </lineage>
</organism>
<dbReference type="Gene3D" id="3.40.630.30">
    <property type="match status" value="1"/>
</dbReference>
<dbReference type="PROSITE" id="PS51186">
    <property type="entry name" value="GNAT"/>
    <property type="match status" value="1"/>
</dbReference>
<dbReference type="PANTHER" id="PTHR43877">
    <property type="entry name" value="AMINOALKYLPHOSPHONATE N-ACETYLTRANSFERASE-RELATED-RELATED"/>
    <property type="match status" value="1"/>
</dbReference>
<dbReference type="Pfam" id="PF00583">
    <property type="entry name" value="Acetyltransf_1"/>
    <property type="match status" value="1"/>
</dbReference>
<feature type="domain" description="N-acetyltransferase" evidence="3">
    <location>
        <begin position="1"/>
        <end position="167"/>
    </location>
</feature>
<protein>
    <submittedName>
        <fullName evidence="4">GNAT family N-acetyltransferase</fullName>
    </submittedName>
</protein>
<comment type="caution">
    <text evidence="4">The sequence shown here is derived from an EMBL/GenBank/DDBJ whole genome shotgun (WGS) entry which is preliminary data.</text>
</comment>
<keyword evidence="1" id="KW-0808">Transferase</keyword>
<reference evidence="4 5" key="1">
    <citation type="submission" date="2023-04" db="EMBL/GenBank/DDBJ databases">
        <title>Ectobacillus antri isolated from activated sludge.</title>
        <authorList>
            <person name="Yan P."/>
            <person name="Liu X."/>
        </authorList>
    </citation>
    <scope>NUCLEOTIDE SEQUENCE [LARGE SCALE GENOMIC DNA]</scope>
    <source>
        <strain evidence="4 5">C18H</strain>
    </source>
</reference>
<dbReference type="InterPro" id="IPR000182">
    <property type="entry name" value="GNAT_dom"/>
</dbReference>
<dbReference type="SUPFAM" id="SSF55729">
    <property type="entry name" value="Acyl-CoA N-acyltransferases (Nat)"/>
    <property type="match status" value="1"/>
</dbReference>
<dbReference type="RefSeq" id="WP_124563094.1">
    <property type="nucleotide sequence ID" value="NZ_JARRRY010000004.1"/>
</dbReference>
<gene>
    <name evidence="4" type="ORF">P6P90_10085</name>
</gene>
<evidence type="ECO:0000313" key="5">
    <source>
        <dbReference type="Proteomes" id="UP001218246"/>
    </source>
</evidence>
<dbReference type="CDD" id="cd04301">
    <property type="entry name" value="NAT_SF"/>
    <property type="match status" value="1"/>
</dbReference>
<evidence type="ECO:0000313" key="4">
    <source>
        <dbReference type="EMBL" id="MDG5754319.1"/>
    </source>
</evidence>
<evidence type="ECO:0000259" key="3">
    <source>
        <dbReference type="PROSITE" id="PS51186"/>
    </source>
</evidence>
<accession>A0ABT6H4M7</accession>
<evidence type="ECO:0000256" key="2">
    <source>
        <dbReference type="ARBA" id="ARBA00023315"/>
    </source>
</evidence>
<dbReference type="EMBL" id="JARULN010000007">
    <property type="protein sequence ID" value="MDG5754319.1"/>
    <property type="molecule type" value="Genomic_DNA"/>
</dbReference>
<dbReference type="InterPro" id="IPR050832">
    <property type="entry name" value="Bact_Acetyltransf"/>
</dbReference>
<sequence>MEVKLLQPDDAAGYWKLRLEALKNHPTAFGTSYEEALQRVNPIQQIAERFANTGEYTFGAFVEGELIGVVTLMQEKAKKFCHRATILAMYVTPEKRGRGVAKALLQAAIKRAQEVESIIKINLTVVSENVSAKALYQNLGFQVFGTEEKALYYNNVYYDEEHMVLFL</sequence>